<dbReference type="AlphaFoldDB" id="A0A5F2BU55"/>
<accession>A0A5F2BU55</accession>
<evidence type="ECO:0000313" key="1">
    <source>
        <dbReference type="EMBL" id="TGM09634.1"/>
    </source>
</evidence>
<sequence>MIQCNQKEDSKDNSALLALAGTGANILSQRGTTFRESDVKGNVLSENNQTQSSNGHSAIVLKGDAQMAGGGLLVYIKELDGNKNVSNKVIPVVIENGVPRFVTEGGKEYMAYLEFFIDGVNNTEIDGCMLAVPFIATGIDKIEFYVTSQKVGLFVNKNSRESNIFYFASGANGKGNSPQERADWRKANYLEYGGDGFVVDYVYKNN</sequence>
<name>A0A5F2BU55_9LEPT</name>
<proteinExistence type="predicted"/>
<evidence type="ECO:0000313" key="2">
    <source>
        <dbReference type="Proteomes" id="UP000298429"/>
    </source>
</evidence>
<protein>
    <submittedName>
        <fullName evidence="1">Uncharacterized protein</fullName>
    </submittedName>
</protein>
<dbReference type="Proteomes" id="UP000298429">
    <property type="component" value="Unassembled WGS sequence"/>
</dbReference>
<comment type="caution">
    <text evidence="1">The sequence shown here is derived from an EMBL/GenBank/DDBJ whole genome shotgun (WGS) entry which is preliminary data.</text>
</comment>
<organism evidence="1 2">
    <name type="scientific">Leptospira barantonii</name>
    <dbReference type="NCBI Taxonomy" id="2023184"/>
    <lineage>
        <taxon>Bacteria</taxon>
        <taxon>Pseudomonadati</taxon>
        <taxon>Spirochaetota</taxon>
        <taxon>Spirochaetia</taxon>
        <taxon>Leptospirales</taxon>
        <taxon>Leptospiraceae</taxon>
        <taxon>Leptospira</taxon>
    </lineage>
</organism>
<dbReference type="EMBL" id="RQGN01000012">
    <property type="protein sequence ID" value="TGM09634.1"/>
    <property type="molecule type" value="Genomic_DNA"/>
</dbReference>
<dbReference type="OrthoDB" id="337010at2"/>
<reference evidence="1 2" key="1">
    <citation type="journal article" date="2019" name="PLoS Negl. Trop. Dis.">
        <title>Revisiting the worldwide diversity of Leptospira species in the environment.</title>
        <authorList>
            <person name="Vincent A.T."/>
            <person name="Schiettekatte O."/>
            <person name="Bourhy P."/>
            <person name="Veyrier F.J."/>
            <person name="Picardeau M."/>
        </authorList>
    </citation>
    <scope>NUCLEOTIDE SEQUENCE [LARGE SCALE GENOMIC DNA]</scope>
    <source>
        <strain evidence="1 2">201702444</strain>
    </source>
</reference>
<gene>
    <name evidence="1" type="ORF">EHQ76_02115</name>
</gene>